<dbReference type="EMBL" id="JAOSLC020000002">
    <property type="protein sequence ID" value="MDD7913634.1"/>
    <property type="molecule type" value="Genomic_DNA"/>
</dbReference>
<evidence type="ECO:0000259" key="2">
    <source>
        <dbReference type="Pfam" id="PF00561"/>
    </source>
</evidence>
<keyword evidence="1" id="KW-0812">Transmembrane</keyword>
<evidence type="ECO:0000256" key="1">
    <source>
        <dbReference type="SAM" id="Phobius"/>
    </source>
</evidence>
<dbReference type="InterPro" id="IPR000073">
    <property type="entry name" value="AB_hydrolase_1"/>
</dbReference>
<evidence type="ECO:0000313" key="4">
    <source>
        <dbReference type="Proteomes" id="UP001151478"/>
    </source>
</evidence>
<dbReference type="PANTHER" id="PTHR42886">
    <property type="entry name" value="RE40534P-RELATED"/>
    <property type="match status" value="1"/>
</dbReference>
<proteinExistence type="predicted"/>
<feature type="domain" description="AB hydrolase-1" evidence="2">
    <location>
        <begin position="53"/>
        <end position="151"/>
    </location>
</feature>
<organism evidence="3 4">
    <name type="scientific">Polaribacter ponticola</name>
    <dbReference type="NCBI Taxonomy" id="2978475"/>
    <lineage>
        <taxon>Bacteria</taxon>
        <taxon>Pseudomonadati</taxon>
        <taxon>Bacteroidota</taxon>
        <taxon>Flavobacteriia</taxon>
        <taxon>Flavobacteriales</taxon>
        <taxon>Flavobacteriaceae</taxon>
    </lineage>
</organism>
<reference evidence="3" key="1">
    <citation type="submission" date="2023-02" db="EMBL/GenBank/DDBJ databases">
        <title>Polaribacter ponticola sp. nov., isolated from seawater.</title>
        <authorList>
            <person name="Baek J.H."/>
            <person name="Kim J.M."/>
            <person name="Choi D.G."/>
            <person name="Jeon C.O."/>
        </authorList>
    </citation>
    <scope>NUCLEOTIDE SEQUENCE</scope>
    <source>
        <strain evidence="3">MSW5</strain>
    </source>
</reference>
<feature type="transmembrane region" description="Helical" evidence="1">
    <location>
        <begin position="115"/>
        <end position="133"/>
    </location>
</feature>
<comment type="caution">
    <text evidence="3">The sequence shown here is derived from an EMBL/GenBank/DDBJ whole genome shotgun (WGS) entry which is preliminary data.</text>
</comment>
<dbReference type="Pfam" id="PF00561">
    <property type="entry name" value="Abhydrolase_1"/>
    <property type="match status" value="1"/>
</dbReference>
<protein>
    <submittedName>
        <fullName evidence="3">Alpha/beta fold hydrolase</fullName>
    </submittedName>
</protein>
<keyword evidence="3" id="KW-0378">Hydrolase</keyword>
<dbReference type="Proteomes" id="UP001151478">
    <property type="component" value="Unassembled WGS sequence"/>
</dbReference>
<dbReference type="PANTHER" id="PTHR42886:SF29">
    <property type="entry name" value="PUMMELIG, ISOFORM A"/>
    <property type="match status" value="1"/>
</dbReference>
<feature type="transmembrane region" description="Helical" evidence="1">
    <location>
        <begin position="153"/>
        <end position="170"/>
    </location>
</feature>
<keyword evidence="1" id="KW-0472">Membrane</keyword>
<evidence type="ECO:0000313" key="3">
    <source>
        <dbReference type="EMBL" id="MDD7913634.1"/>
    </source>
</evidence>
<gene>
    <name evidence="3" type="ORF">N5A56_004015</name>
</gene>
<keyword evidence="4" id="KW-1185">Reference proteome</keyword>
<dbReference type="Gene3D" id="3.40.50.1820">
    <property type="entry name" value="alpha/beta hydrolase"/>
    <property type="match status" value="1"/>
</dbReference>
<dbReference type="InterPro" id="IPR029058">
    <property type="entry name" value="AB_hydrolase_fold"/>
</dbReference>
<dbReference type="GO" id="GO:0016787">
    <property type="term" value="F:hydrolase activity"/>
    <property type="evidence" value="ECO:0007669"/>
    <property type="project" value="UniProtKB-KW"/>
</dbReference>
<accession>A0ABT5S6A8</accession>
<keyword evidence="1" id="KW-1133">Transmembrane helix</keyword>
<name>A0ABT5S6A8_9FLAO</name>
<dbReference type="SUPFAM" id="SSF53474">
    <property type="entry name" value="alpha/beta-Hydrolases"/>
    <property type="match status" value="1"/>
</dbReference>
<sequence length="291" mass="33266">MHSFFKNAVGKKEVLNFYYKKLDTLNFEVDFITVETSFGDTNIITTKNNNLTPLVLVHGLYSCAPFALDNFKALEQNFKVYAIDILGQPNISDEIRLNSKSNEYGKWMYEIISRLHLFNVYLVGYSLGGYIAYKTLAYEESRIAKAFLISPTGFVKGSIIKLFFSIYVPLKLYKWKQDSKQLAVIVNALSTEKDAFNLHFLSKLIANYKFDFLPLAKVKKKEAKRITTPIYIFAAVKDIVVPGNKLIQKAKKILPSLESVLLLKEGKNQFNTEDKNMITAHILESILKTKE</sequence>
<dbReference type="RefSeq" id="WP_265726273.1">
    <property type="nucleotide sequence ID" value="NZ_JAOSLC020000002.1"/>
</dbReference>